<feature type="region of interest" description="Disordered" evidence="2">
    <location>
        <begin position="1"/>
        <end position="78"/>
    </location>
</feature>
<dbReference type="Proteomes" id="UP000636264">
    <property type="component" value="Unassembled WGS sequence"/>
</dbReference>
<feature type="compositionally biased region" description="Low complexity" evidence="2">
    <location>
        <begin position="64"/>
        <end position="78"/>
    </location>
</feature>
<dbReference type="AlphaFoldDB" id="A0A916RUU9"/>
<dbReference type="SUPFAM" id="SSF103088">
    <property type="entry name" value="OmpA-like"/>
    <property type="match status" value="1"/>
</dbReference>
<dbReference type="InterPro" id="IPR006665">
    <property type="entry name" value="OmpA-like"/>
</dbReference>
<feature type="domain" description="OmpA-like" evidence="3">
    <location>
        <begin position="275"/>
        <end position="400"/>
    </location>
</feature>
<name>A0A916RUU9_9HYPH</name>
<proteinExistence type="predicted"/>
<dbReference type="GO" id="GO:0016020">
    <property type="term" value="C:membrane"/>
    <property type="evidence" value="ECO:0007669"/>
    <property type="project" value="UniProtKB-UniRule"/>
</dbReference>
<protein>
    <recommendedName>
        <fullName evidence="3">OmpA-like domain-containing protein</fullName>
    </recommendedName>
</protein>
<accession>A0A916RUU9</accession>
<evidence type="ECO:0000259" key="3">
    <source>
        <dbReference type="PROSITE" id="PS51123"/>
    </source>
</evidence>
<keyword evidence="1" id="KW-0472">Membrane</keyword>
<evidence type="ECO:0000313" key="4">
    <source>
        <dbReference type="EMBL" id="GGA70133.1"/>
    </source>
</evidence>
<dbReference type="CDD" id="cd07185">
    <property type="entry name" value="OmpA_C-like"/>
    <property type="match status" value="1"/>
</dbReference>
<organism evidence="4 5">
    <name type="scientific">Nitratireductor aestuarii</name>
    <dbReference type="NCBI Taxonomy" id="1735103"/>
    <lineage>
        <taxon>Bacteria</taxon>
        <taxon>Pseudomonadati</taxon>
        <taxon>Pseudomonadota</taxon>
        <taxon>Alphaproteobacteria</taxon>
        <taxon>Hyphomicrobiales</taxon>
        <taxon>Phyllobacteriaceae</taxon>
        <taxon>Nitratireductor</taxon>
    </lineage>
</organism>
<keyword evidence="5" id="KW-1185">Reference proteome</keyword>
<evidence type="ECO:0000256" key="1">
    <source>
        <dbReference type="PROSITE-ProRule" id="PRU00473"/>
    </source>
</evidence>
<reference evidence="4" key="2">
    <citation type="submission" date="2020-09" db="EMBL/GenBank/DDBJ databases">
        <authorList>
            <person name="Sun Q."/>
            <person name="Zhou Y."/>
        </authorList>
    </citation>
    <scope>NUCLEOTIDE SEQUENCE</scope>
    <source>
        <strain evidence="4">CGMCC 1.15320</strain>
    </source>
</reference>
<gene>
    <name evidence="4" type="ORF">GCM10011385_24940</name>
</gene>
<dbReference type="Pfam" id="PF00691">
    <property type="entry name" value="OmpA"/>
    <property type="match status" value="1"/>
</dbReference>
<dbReference type="EMBL" id="BMIF01000007">
    <property type="protein sequence ID" value="GGA70133.1"/>
    <property type="molecule type" value="Genomic_DNA"/>
</dbReference>
<comment type="caution">
    <text evidence="4">The sequence shown here is derived from an EMBL/GenBank/DDBJ whole genome shotgun (WGS) entry which is preliminary data.</text>
</comment>
<feature type="compositionally biased region" description="Low complexity" evidence="2">
    <location>
        <begin position="30"/>
        <end position="56"/>
    </location>
</feature>
<dbReference type="PANTHER" id="PTHR30329">
    <property type="entry name" value="STATOR ELEMENT OF FLAGELLAR MOTOR COMPLEX"/>
    <property type="match status" value="1"/>
</dbReference>
<dbReference type="InterPro" id="IPR036737">
    <property type="entry name" value="OmpA-like_sf"/>
</dbReference>
<sequence>MPPVEGQPAPEQGQEALPENAAPILDSQKGAPDQAQPGDQQQPPAGQPQDQQAQPVPAEPVPLPQSDAEAQQLQVQPEQVQQDIRSIVEEQGQRIDIGQTPQDRAFRRAEIFQRPPDANVVQEFNDNRTIVEINNQVYVRSSDYDRLVRRDDTVYYEELRNGRVREVVERRDGSRLITIRNRYGDVVRRVRVQPDGQEYVMVYVPEDRFDRMEPFRDPGLDLPPLRLTIPADEYILDAERVSDPQAYYTFLAEPPVEPVERLYSIDEVRYSARIRDKVRRIDLDTIQFEFGAATIADSEIARLESLANAITEMLEKNPGETFLLEGHTDAVGSENANLALSDRRAEAVAVALTNVFNIPPENLVTQGYGEQYLKVNTQEPERENRRVAVRRITPLVTPVAKR</sequence>
<dbReference type="InterPro" id="IPR050330">
    <property type="entry name" value="Bact_OuterMem_StrucFunc"/>
</dbReference>
<dbReference type="PANTHER" id="PTHR30329:SF21">
    <property type="entry name" value="LIPOPROTEIN YIAD-RELATED"/>
    <property type="match status" value="1"/>
</dbReference>
<evidence type="ECO:0000256" key="2">
    <source>
        <dbReference type="SAM" id="MobiDB-lite"/>
    </source>
</evidence>
<dbReference type="PROSITE" id="PS51123">
    <property type="entry name" value="OMPA_2"/>
    <property type="match status" value="1"/>
</dbReference>
<reference evidence="4" key="1">
    <citation type="journal article" date="2014" name="Int. J. Syst. Evol. Microbiol.">
        <title>Complete genome sequence of Corynebacterium casei LMG S-19264T (=DSM 44701T), isolated from a smear-ripened cheese.</title>
        <authorList>
            <consortium name="US DOE Joint Genome Institute (JGI-PGF)"/>
            <person name="Walter F."/>
            <person name="Albersmeier A."/>
            <person name="Kalinowski J."/>
            <person name="Ruckert C."/>
        </authorList>
    </citation>
    <scope>NUCLEOTIDE SEQUENCE</scope>
    <source>
        <strain evidence="4">CGMCC 1.15320</strain>
    </source>
</reference>
<dbReference type="Gene3D" id="3.30.1330.60">
    <property type="entry name" value="OmpA-like domain"/>
    <property type="match status" value="1"/>
</dbReference>
<evidence type="ECO:0000313" key="5">
    <source>
        <dbReference type="Proteomes" id="UP000636264"/>
    </source>
</evidence>